<sequence>MDGNQRRKNLLKQLTEADKPISANCFARMFNVSRQIIVGDVALLRASGLAILATSRGYILSEKLNKKGIFRKIACQHGVEETEEELHTIVTNGGEIVDVIVEHPLYGELTGNLHISTQKDIDRFMKKYQKSNATLLSILTDGIHLHTIHCENIETFELIKQALAQKNFLYQE</sequence>
<dbReference type="InterPro" id="IPR026043">
    <property type="entry name" value="NadR"/>
</dbReference>
<feature type="binding site" evidence="1">
    <location>
        <position position="85"/>
    </location>
    <ligand>
        <name>Ni(2+)</name>
        <dbReference type="ChEBI" id="CHEBI:49786"/>
    </ligand>
</feature>
<dbReference type="SUPFAM" id="SSF46785">
    <property type="entry name" value="Winged helix' DNA-binding domain"/>
    <property type="match status" value="1"/>
</dbReference>
<keyword evidence="1" id="KW-0479">Metal-binding</keyword>
<dbReference type="Pfam" id="PF02829">
    <property type="entry name" value="3H"/>
    <property type="match status" value="1"/>
</dbReference>
<protein>
    <submittedName>
        <fullName evidence="4">Transcriptional repressor for NAD biosynthesis in gram-positives</fullName>
    </submittedName>
</protein>
<evidence type="ECO:0000256" key="1">
    <source>
        <dbReference type="PIRSR" id="PIRSR037847-1"/>
    </source>
</evidence>
<dbReference type="Gene3D" id="3.30.1340.20">
    <property type="entry name" value="3H domain"/>
    <property type="match status" value="1"/>
</dbReference>
<organism evidence="4 5">
    <name type="scientific">Melissococcus plutonius</name>
    <dbReference type="NCBI Taxonomy" id="33970"/>
    <lineage>
        <taxon>Bacteria</taxon>
        <taxon>Bacillati</taxon>
        <taxon>Bacillota</taxon>
        <taxon>Bacilli</taxon>
        <taxon>Lactobacillales</taxon>
        <taxon>Enterococcaceae</taxon>
        <taxon>Melissococcus</taxon>
    </lineage>
</organism>
<proteinExistence type="predicted"/>
<dbReference type="GeneID" id="57042803"/>
<dbReference type="PANTHER" id="PTHR40068">
    <property type="entry name" value="TRANSCRIPTION REPRESSOR NIAR-RELATED"/>
    <property type="match status" value="1"/>
</dbReference>
<dbReference type="RefSeq" id="WP_014372974.1">
    <property type="nucleotide sequence ID" value="NZ_AP018492.1"/>
</dbReference>
<dbReference type="InterPro" id="IPR036388">
    <property type="entry name" value="WH-like_DNA-bd_sf"/>
</dbReference>
<keyword evidence="1" id="KW-0533">Nickel</keyword>
<dbReference type="AlphaFoldDB" id="A0A2Z5Y0U5"/>
<dbReference type="InterPro" id="IPR036390">
    <property type="entry name" value="WH_DNA-bd_sf"/>
</dbReference>
<dbReference type="EMBL" id="AP018492">
    <property type="protein sequence ID" value="BBC60410.1"/>
    <property type="molecule type" value="Genomic_DNA"/>
</dbReference>
<evidence type="ECO:0000259" key="3">
    <source>
        <dbReference type="Pfam" id="PF08279"/>
    </source>
</evidence>
<dbReference type="GO" id="GO:0046872">
    <property type="term" value="F:metal ion binding"/>
    <property type="evidence" value="ECO:0007669"/>
    <property type="project" value="UniProtKB-KW"/>
</dbReference>
<feature type="domain" description="3H" evidence="2">
    <location>
        <begin position="73"/>
        <end position="169"/>
    </location>
</feature>
<feature type="domain" description="Helix-turn-helix type 11" evidence="3">
    <location>
        <begin position="6"/>
        <end position="59"/>
    </location>
</feature>
<feature type="binding site" evidence="1">
    <location>
        <position position="144"/>
    </location>
    <ligand>
        <name>Ni(2+)</name>
        <dbReference type="ChEBI" id="CHEBI:49786"/>
    </ligand>
</feature>
<gene>
    <name evidence="4" type="ORF">DAT561_0242</name>
</gene>
<dbReference type="InterPro" id="IPR035922">
    <property type="entry name" value="3H_dom_sf"/>
</dbReference>
<dbReference type="InterPro" id="IPR004173">
    <property type="entry name" value="3H_domain"/>
</dbReference>
<accession>A0A2Z5Y0U5</accession>
<reference evidence="4 5" key="1">
    <citation type="submission" date="2018-01" db="EMBL/GenBank/DDBJ databases">
        <title>Whole genome sequence of Melissococcus plutonius DAT561.</title>
        <authorList>
            <person name="Okumura K."/>
            <person name="Takamatsu D."/>
            <person name="Okura M."/>
        </authorList>
    </citation>
    <scope>NUCLEOTIDE SEQUENCE [LARGE SCALE GENOMIC DNA]</scope>
    <source>
        <strain evidence="4 5">DAT561</strain>
    </source>
</reference>
<dbReference type="Pfam" id="PF08279">
    <property type="entry name" value="HTH_11"/>
    <property type="match status" value="1"/>
</dbReference>
<feature type="binding site" evidence="1">
    <location>
        <position position="146"/>
    </location>
    <ligand>
        <name>Ni(2+)</name>
        <dbReference type="ChEBI" id="CHEBI:49786"/>
    </ligand>
</feature>
<dbReference type="PIRSF" id="PIRSF037847">
    <property type="entry name" value="NiaR"/>
    <property type="match status" value="1"/>
</dbReference>
<feature type="binding site" evidence="1">
    <location>
        <position position="77"/>
    </location>
    <ligand>
        <name>Ni(2+)</name>
        <dbReference type="ChEBI" id="CHEBI:49786"/>
    </ligand>
</feature>
<evidence type="ECO:0000259" key="2">
    <source>
        <dbReference type="Pfam" id="PF02829"/>
    </source>
</evidence>
<name>A0A2Z5Y0U5_9ENTE</name>
<dbReference type="SUPFAM" id="SSF75500">
    <property type="entry name" value="Putative transcriptional regulator TM1602, C-terminal domain"/>
    <property type="match status" value="1"/>
</dbReference>
<dbReference type="PANTHER" id="PTHR40068:SF1">
    <property type="entry name" value="TRANSCRIPTION REPRESSOR NIAR-RELATED"/>
    <property type="match status" value="1"/>
</dbReference>
<dbReference type="Proteomes" id="UP000269226">
    <property type="component" value="Chromosome"/>
</dbReference>
<evidence type="ECO:0000313" key="5">
    <source>
        <dbReference type="Proteomes" id="UP000269226"/>
    </source>
</evidence>
<dbReference type="Gene3D" id="1.10.10.10">
    <property type="entry name" value="Winged helix-like DNA-binding domain superfamily/Winged helix DNA-binding domain"/>
    <property type="match status" value="1"/>
</dbReference>
<dbReference type="InterPro" id="IPR013196">
    <property type="entry name" value="HTH_11"/>
</dbReference>
<evidence type="ECO:0000313" key="4">
    <source>
        <dbReference type="EMBL" id="BBC60410.1"/>
    </source>
</evidence>